<comment type="subcellular location">
    <subcellularLocation>
        <location evidence="9">Cytoplasm</location>
    </subcellularLocation>
</comment>
<comment type="catalytic activity">
    <reaction evidence="8 9 10">
        <text>tRNA(Lys) + L-lysine + ATP = L-lysyl-tRNA(Lys) + AMP + diphosphate</text>
        <dbReference type="Rhea" id="RHEA:20792"/>
        <dbReference type="Rhea" id="RHEA-COMP:9696"/>
        <dbReference type="Rhea" id="RHEA-COMP:9697"/>
        <dbReference type="ChEBI" id="CHEBI:30616"/>
        <dbReference type="ChEBI" id="CHEBI:32551"/>
        <dbReference type="ChEBI" id="CHEBI:33019"/>
        <dbReference type="ChEBI" id="CHEBI:78442"/>
        <dbReference type="ChEBI" id="CHEBI:78529"/>
        <dbReference type="ChEBI" id="CHEBI:456215"/>
        <dbReference type="EC" id="6.1.1.6"/>
    </reaction>
</comment>
<name>A0A3Q8F6F4_9PROT</name>
<dbReference type="GO" id="GO:0000049">
    <property type="term" value="F:tRNA binding"/>
    <property type="evidence" value="ECO:0007669"/>
    <property type="project" value="TreeGrafter"/>
</dbReference>
<dbReference type="InterPro" id="IPR002313">
    <property type="entry name" value="Lys-tRNA-ligase_II"/>
</dbReference>
<dbReference type="Gene3D" id="3.30.930.10">
    <property type="entry name" value="Bira Bifunctional Protein, Domain 2"/>
    <property type="match status" value="1"/>
</dbReference>
<evidence type="ECO:0000313" key="12">
    <source>
        <dbReference type="EMBL" id="AWD32367.1"/>
    </source>
</evidence>
<keyword evidence="2 9" id="KW-0436">Ligase</keyword>
<dbReference type="PROSITE" id="PS50862">
    <property type="entry name" value="AA_TRNA_LIGASE_II"/>
    <property type="match status" value="1"/>
</dbReference>
<dbReference type="InterPro" id="IPR006195">
    <property type="entry name" value="aa-tRNA-synth_II"/>
</dbReference>
<dbReference type="RefSeq" id="WP_108673785.1">
    <property type="nucleotide sequence ID" value="NZ_CP025628.1"/>
</dbReference>
<dbReference type="NCBIfam" id="NF001756">
    <property type="entry name" value="PRK00484.1"/>
    <property type="match status" value="1"/>
</dbReference>
<dbReference type="PANTHER" id="PTHR42918:SF15">
    <property type="entry name" value="LYSINE--TRNA LIGASE, CHLOROPLASTIC_MITOCHONDRIAL"/>
    <property type="match status" value="1"/>
</dbReference>
<evidence type="ECO:0000256" key="9">
    <source>
        <dbReference type="HAMAP-Rule" id="MF_00252"/>
    </source>
</evidence>
<dbReference type="InterPro" id="IPR045864">
    <property type="entry name" value="aa-tRNA-synth_II/BPL/LPL"/>
</dbReference>
<feature type="binding site" evidence="9">
    <location>
        <position position="420"/>
    </location>
    <ligand>
        <name>Mg(2+)</name>
        <dbReference type="ChEBI" id="CHEBI:18420"/>
        <label>1</label>
    </ligand>
</feature>
<comment type="cofactor">
    <cofactor evidence="9 10">
        <name>Mg(2+)</name>
        <dbReference type="ChEBI" id="CHEBI:18420"/>
    </cofactor>
    <text evidence="9 10">Binds 3 Mg(2+) ions per subunit.</text>
</comment>
<keyword evidence="6 9" id="KW-0648">Protein biosynthesis</keyword>
<protein>
    <recommendedName>
        <fullName evidence="9">Lysine--tRNA ligase</fullName>
        <ecNumber evidence="9">6.1.1.6</ecNumber>
    </recommendedName>
    <alternativeName>
        <fullName evidence="9">Lysyl-tRNA synthetase</fullName>
        <shortName evidence="9">LysRS</shortName>
    </alternativeName>
</protein>
<dbReference type="InterPro" id="IPR012340">
    <property type="entry name" value="NA-bd_OB-fold"/>
</dbReference>
<dbReference type="EC" id="6.1.1.6" evidence="9"/>
<dbReference type="InterPro" id="IPR004365">
    <property type="entry name" value="NA-bd_OB_tRNA"/>
</dbReference>
<dbReference type="GO" id="GO:0006430">
    <property type="term" value="P:lysyl-tRNA aminoacylation"/>
    <property type="evidence" value="ECO:0007669"/>
    <property type="project" value="UniProtKB-UniRule"/>
</dbReference>
<keyword evidence="3 9" id="KW-0479">Metal-binding</keyword>
<keyword evidence="13" id="KW-1185">Reference proteome</keyword>
<proteinExistence type="inferred from homology"/>
<evidence type="ECO:0000256" key="6">
    <source>
        <dbReference type="ARBA" id="ARBA00022917"/>
    </source>
</evidence>
<evidence type="ECO:0000313" key="13">
    <source>
        <dbReference type="Proteomes" id="UP000266796"/>
    </source>
</evidence>
<dbReference type="Pfam" id="PF00152">
    <property type="entry name" value="tRNA-synt_2"/>
    <property type="match status" value="1"/>
</dbReference>
<dbReference type="GO" id="GO:0000287">
    <property type="term" value="F:magnesium ion binding"/>
    <property type="evidence" value="ECO:0007669"/>
    <property type="project" value="UniProtKB-UniRule"/>
</dbReference>
<evidence type="ECO:0000256" key="8">
    <source>
        <dbReference type="ARBA" id="ARBA00048573"/>
    </source>
</evidence>
<comment type="similarity">
    <text evidence="1 9">Belongs to the class-II aminoacyl-tRNA synthetase family.</text>
</comment>
<dbReference type="PANTHER" id="PTHR42918">
    <property type="entry name" value="LYSYL-TRNA SYNTHETASE"/>
    <property type="match status" value="1"/>
</dbReference>
<sequence>MNNNQTIENMHRLISERYEKLKKHKKTENAYPNNFFPSHNTKELHENFNNSTREELLMNNIFVKISGRIMLKRIMGKASFINIQDESGRIQIYIEKNILGQNEYDNFKQLDIGDIVYITGYIFKTHKDELSIKAELIVLLAKSLRPLPDKFHGISDKELRYRQRYLDLIMHEQVKNIFFIRSKTISLIRQIMTREKFLEVETPMLHIIPGGANAKPFITHHNALNTDMFLRIAPELYLKKLIVGGFERVFELNRNFRNEGISTRHNPEFTMIEFYAAYTDYNWMMTFTENLIKELMITIMGSLKIKYQDILLDFSKSFDKLTICEAIIKYSNQYDFDKINDISFLKKEIKRLDAKYQSISLEEMDIYSLQLILFENQIEEKIYFPTFIIDYPLEISPLAKASKNKPNIAERFELFIAGRELANGFSELNDPEEQSLRFKQQIASKSLADDEKMFYDDSYIKALEYGMPPTGGCGIGIDRLIMLMTNSPNIRDVIFFPHLRPEI</sequence>
<keyword evidence="5 9" id="KW-0067">ATP-binding</keyword>
<dbReference type="AlphaFoldDB" id="A0A3Q8F6F4"/>
<dbReference type="GO" id="GO:0005829">
    <property type="term" value="C:cytosol"/>
    <property type="evidence" value="ECO:0007669"/>
    <property type="project" value="TreeGrafter"/>
</dbReference>
<dbReference type="FunFam" id="2.40.50.140:FF:000024">
    <property type="entry name" value="Lysine--tRNA ligase"/>
    <property type="match status" value="1"/>
</dbReference>
<evidence type="ECO:0000256" key="5">
    <source>
        <dbReference type="ARBA" id="ARBA00022840"/>
    </source>
</evidence>
<dbReference type="PRINTS" id="PR00982">
    <property type="entry name" value="TRNASYNTHLYS"/>
</dbReference>
<dbReference type="EMBL" id="CP025628">
    <property type="protein sequence ID" value="AWD32367.1"/>
    <property type="molecule type" value="Genomic_DNA"/>
</dbReference>
<evidence type="ECO:0000256" key="3">
    <source>
        <dbReference type="ARBA" id="ARBA00022723"/>
    </source>
</evidence>
<dbReference type="Proteomes" id="UP000266796">
    <property type="component" value="Chromosome"/>
</dbReference>
<dbReference type="HAMAP" id="MF_00252">
    <property type="entry name" value="Lys_tRNA_synth_class2"/>
    <property type="match status" value="1"/>
</dbReference>
<dbReference type="GO" id="GO:0004824">
    <property type="term" value="F:lysine-tRNA ligase activity"/>
    <property type="evidence" value="ECO:0007669"/>
    <property type="project" value="UniProtKB-UniRule"/>
</dbReference>
<evidence type="ECO:0000256" key="2">
    <source>
        <dbReference type="ARBA" id="ARBA00022598"/>
    </source>
</evidence>
<comment type="subunit">
    <text evidence="9">Homodimer.</text>
</comment>
<dbReference type="InterPro" id="IPR044136">
    <property type="entry name" value="Lys-tRNA-ligase_II_N"/>
</dbReference>
<evidence type="ECO:0000256" key="10">
    <source>
        <dbReference type="RuleBase" id="RU000336"/>
    </source>
</evidence>
<evidence type="ECO:0000256" key="7">
    <source>
        <dbReference type="ARBA" id="ARBA00023146"/>
    </source>
</evidence>
<keyword evidence="7 9" id="KW-0030">Aminoacyl-tRNA synthetase</keyword>
<dbReference type="InterPro" id="IPR018149">
    <property type="entry name" value="Lys-tRNA-synth_II_C"/>
</dbReference>
<keyword evidence="9" id="KW-0963">Cytoplasm</keyword>
<evidence type="ECO:0000256" key="1">
    <source>
        <dbReference type="ARBA" id="ARBA00008226"/>
    </source>
</evidence>
<keyword evidence="4 9" id="KW-0547">Nucleotide-binding</keyword>
<feature type="domain" description="Aminoacyl-transfer RNA synthetases class-II family profile" evidence="11">
    <location>
        <begin position="178"/>
        <end position="501"/>
    </location>
</feature>
<evidence type="ECO:0000259" key="11">
    <source>
        <dbReference type="PROSITE" id="PS50862"/>
    </source>
</evidence>
<dbReference type="SUPFAM" id="SSF50249">
    <property type="entry name" value="Nucleic acid-binding proteins"/>
    <property type="match status" value="1"/>
</dbReference>
<feature type="binding site" evidence="9">
    <location>
        <position position="420"/>
    </location>
    <ligand>
        <name>Mg(2+)</name>
        <dbReference type="ChEBI" id="CHEBI:18420"/>
        <label>2</label>
    </ligand>
</feature>
<dbReference type="GO" id="GO:0005524">
    <property type="term" value="F:ATP binding"/>
    <property type="evidence" value="ECO:0007669"/>
    <property type="project" value="UniProtKB-UniRule"/>
</dbReference>
<dbReference type="Pfam" id="PF01336">
    <property type="entry name" value="tRNA_anti-codon"/>
    <property type="match status" value="1"/>
</dbReference>
<evidence type="ECO:0000256" key="4">
    <source>
        <dbReference type="ARBA" id="ARBA00022741"/>
    </source>
</evidence>
<organism evidence="12 13">
    <name type="scientific">Candidatus Kinetoplastidibacterium kentomonadis</name>
    <dbReference type="NCBI Taxonomy" id="1576550"/>
    <lineage>
        <taxon>Bacteria</taxon>
        <taxon>Pseudomonadati</taxon>
        <taxon>Pseudomonadota</taxon>
        <taxon>Betaproteobacteria</taxon>
        <taxon>Candidatus Kinetoplastidibacterium</taxon>
    </lineage>
</organism>
<dbReference type="OrthoDB" id="9802326at2"/>
<dbReference type="Gene3D" id="2.40.50.140">
    <property type="entry name" value="Nucleic acid-binding proteins"/>
    <property type="match status" value="1"/>
</dbReference>
<gene>
    <name evidence="9 12" type="primary">lysS</name>
    <name evidence="12" type="ORF">CKSOR_00245</name>
</gene>
<accession>A0A3Q8F6F4</accession>
<dbReference type="SUPFAM" id="SSF55681">
    <property type="entry name" value="Class II aaRS and biotin synthetases"/>
    <property type="match status" value="1"/>
</dbReference>
<dbReference type="CDD" id="cd00775">
    <property type="entry name" value="LysRS_core"/>
    <property type="match status" value="1"/>
</dbReference>
<dbReference type="InterPro" id="IPR004364">
    <property type="entry name" value="Aa-tRNA-synt_II"/>
</dbReference>
<reference evidence="12 13" key="1">
    <citation type="journal article" date="2018" name="Parasitology">
        <title>The reduced genome of Candidatus Kinetoplastibacterium sorsogonicusi, the endosymbiont of Kentomonas sorsogonicus (Trypanosomatidae): loss of the haem-synthesis pathway.</title>
        <authorList>
            <person name="Silva F.M."/>
            <person name="Kostygov A.Y."/>
            <person name="Spodareva V.V."/>
            <person name="Butenko A."/>
            <person name="Tossou R."/>
            <person name="Lukes J."/>
            <person name="Yurchenko V."/>
            <person name="Alves J.M.P."/>
        </authorList>
    </citation>
    <scope>NUCLEOTIDE SEQUENCE [LARGE SCALE GENOMIC DNA]</scope>
    <source>
        <strain evidence="12 13">MF-08</strain>
    </source>
</reference>
<dbReference type="KEGG" id="kso:CKSOR_00245"/>
<dbReference type="NCBIfam" id="TIGR00499">
    <property type="entry name" value="lysS_bact"/>
    <property type="match status" value="1"/>
</dbReference>
<dbReference type="CDD" id="cd04322">
    <property type="entry name" value="LysRS_N"/>
    <property type="match status" value="1"/>
</dbReference>
<keyword evidence="9 10" id="KW-0460">Magnesium</keyword>
<feature type="binding site" evidence="9">
    <location>
        <position position="413"/>
    </location>
    <ligand>
        <name>Mg(2+)</name>
        <dbReference type="ChEBI" id="CHEBI:18420"/>
        <label>1</label>
    </ligand>
</feature>